<evidence type="ECO:0000313" key="1">
    <source>
        <dbReference type="EMBL" id="MDY3559125.1"/>
    </source>
</evidence>
<accession>A0ABU5EXD6</accession>
<reference evidence="2" key="1">
    <citation type="journal article" date="2023" name="Mar. Drugs">
        <title>Gemmata algarum, a Novel Planctomycete Isolated from an Algal Mat, Displays Antimicrobial Activity.</title>
        <authorList>
            <person name="Kumar G."/>
            <person name="Kallscheuer N."/>
            <person name="Kashif M."/>
            <person name="Ahamad S."/>
            <person name="Jagadeeshwari U."/>
            <person name="Pannikurungottu S."/>
            <person name="Haufschild T."/>
            <person name="Kabuu M."/>
            <person name="Sasikala C."/>
            <person name="Jogler C."/>
            <person name="Ramana C."/>
        </authorList>
    </citation>
    <scope>NUCLEOTIDE SEQUENCE [LARGE SCALE GENOMIC DNA]</scope>
    <source>
        <strain evidence="2">JC673</strain>
    </source>
</reference>
<proteinExistence type="predicted"/>
<dbReference type="EMBL" id="JAXBLV010000088">
    <property type="protein sequence ID" value="MDY3559125.1"/>
    <property type="molecule type" value="Genomic_DNA"/>
</dbReference>
<comment type="caution">
    <text evidence="1">The sequence shown here is derived from an EMBL/GenBank/DDBJ whole genome shotgun (WGS) entry which is preliminary data.</text>
</comment>
<keyword evidence="2" id="KW-1185">Reference proteome</keyword>
<organism evidence="1 2">
    <name type="scientific">Gemmata algarum</name>
    <dbReference type="NCBI Taxonomy" id="2975278"/>
    <lineage>
        <taxon>Bacteria</taxon>
        <taxon>Pseudomonadati</taxon>
        <taxon>Planctomycetota</taxon>
        <taxon>Planctomycetia</taxon>
        <taxon>Gemmatales</taxon>
        <taxon>Gemmataceae</taxon>
        <taxon>Gemmata</taxon>
    </lineage>
</organism>
<evidence type="ECO:0000313" key="2">
    <source>
        <dbReference type="Proteomes" id="UP001272242"/>
    </source>
</evidence>
<sequence>MTTQAASSKPSGPLALGFLAVLQDQTGWLGGYLVTNGWGRPLEFRLTTAVQPNRVQTALYGPTLTEYLHADVIGKTLVEKTGTKPDLVVTDCLSVLALRSRIEVPVVAVGPAGTPPPNAVTMPHARTPGGLILPARFAGDREAVEELLARVDSAVDLSEPFARVREAVAEARKMGVTNRAAA</sequence>
<protein>
    <submittedName>
        <fullName evidence="1">Uncharacterized protein</fullName>
    </submittedName>
</protein>
<dbReference type="Proteomes" id="UP001272242">
    <property type="component" value="Unassembled WGS sequence"/>
</dbReference>
<dbReference type="RefSeq" id="WP_261186285.1">
    <property type="nucleotide sequence ID" value="NZ_JAXBLV010000088.1"/>
</dbReference>
<gene>
    <name evidence="1" type="ORF">R5W23_006328</name>
</gene>
<name>A0ABU5EXD6_9BACT</name>